<keyword evidence="13" id="KW-1185">Reference proteome</keyword>
<evidence type="ECO:0000256" key="10">
    <source>
        <dbReference type="ARBA" id="ARBA00033326"/>
    </source>
</evidence>
<dbReference type="GO" id="GO:0043596">
    <property type="term" value="C:nuclear replication fork"/>
    <property type="evidence" value="ECO:0007669"/>
    <property type="project" value="TreeGrafter"/>
</dbReference>
<evidence type="ECO:0000256" key="6">
    <source>
        <dbReference type="ARBA" id="ARBA00022763"/>
    </source>
</evidence>
<keyword evidence="8" id="KW-0234">DNA repair</keyword>
<dbReference type="GeneID" id="117639326"/>
<evidence type="ECO:0000256" key="3">
    <source>
        <dbReference type="ARBA" id="ARBA00006585"/>
    </source>
</evidence>
<feature type="domain" description="MMS22-like C-terminal" evidence="12">
    <location>
        <begin position="781"/>
        <end position="1145"/>
    </location>
</feature>
<proteinExistence type="inferred from homology"/>
<protein>
    <recommendedName>
        <fullName evidence="4">Protein MMS22-like</fullName>
    </recommendedName>
    <alternativeName>
        <fullName evidence="10">Methyl methanesulfonate-sensitivity protein 22-like</fullName>
    </alternativeName>
</protein>
<evidence type="ECO:0000313" key="14">
    <source>
        <dbReference type="RefSeq" id="XP_034230774.1"/>
    </source>
</evidence>
<name>A0A6P8ZGV7_THRPL</name>
<accession>A0A6P8ZGV7</accession>
<dbReference type="GO" id="GO:0006325">
    <property type="term" value="P:chromatin organization"/>
    <property type="evidence" value="ECO:0007669"/>
    <property type="project" value="UniProtKB-KW"/>
</dbReference>
<evidence type="ECO:0000256" key="5">
    <source>
        <dbReference type="ARBA" id="ARBA00022454"/>
    </source>
</evidence>
<dbReference type="PANTHER" id="PTHR28547:SF1">
    <property type="entry name" value="PROTEIN MMS22-LIKE"/>
    <property type="match status" value="1"/>
</dbReference>
<evidence type="ECO:0000256" key="8">
    <source>
        <dbReference type="ARBA" id="ARBA00023204"/>
    </source>
</evidence>
<dbReference type="PANTHER" id="PTHR28547">
    <property type="entry name" value="PROTEIN MMS22-LIKE"/>
    <property type="match status" value="1"/>
</dbReference>
<keyword evidence="7" id="KW-0156">Chromatin regulator</keyword>
<feature type="domain" description="Protein MMS22-like N-terminal" evidence="11">
    <location>
        <begin position="29"/>
        <end position="586"/>
    </location>
</feature>
<dbReference type="Proteomes" id="UP000515158">
    <property type="component" value="Unplaced"/>
</dbReference>
<keyword evidence="6" id="KW-0227">DNA damage</keyword>
<dbReference type="InterPro" id="IPR029424">
    <property type="entry name" value="MMS22L_C"/>
</dbReference>
<evidence type="ECO:0000313" key="13">
    <source>
        <dbReference type="Proteomes" id="UP000515158"/>
    </source>
</evidence>
<dbReference type="AlphaFoldDB" id="A0A6P8ZGV7"/>
<evidence type="ECO:0000259" key="11">
    <source>
        <dbReference type="Pfam" id="PF14910"/>
    </source>
</evidence>
<evidence type="ECO:0000259" key="12">
    <source>
        <dbReference type="Pfam" id="PF14911"/>
    </source>
</evidence>
<dbReference type="KEGG" id="tpal:117639326"/>
<dbReference type="GO" id="GO:0031297">
    <property type="term" value="P:replication fork processing"/>
    <property type="evidence" value="ECO:0007669"/>
    <property type="project" value="InterPro"/>
</dbReference>
<comment type="subcellular location">
    <subcellularLocation>
        <location evidence="2">Chromosome</location>
    </subcellularLocation>
    <subcellularLocation>
        <location evidence="1">Nucleus</location>
    </subcellularLocation>
</comment>
<comment type="similarity">
    <text evidence="3">Belongs to the MMS22 family. MMS22L subfamily.</text>
</comment>
<keyword evidence="9" id="KW-0539">Nucleus</keyword>
<evidence type="ECO:0000256" key="9">
    <source>
        <dbReference type="ARBA" id="ARBA00023242"/>
    </source>
</evidence>
<gene>
    <name evidence="14" type="primary">LOC117639326</name>
</gene>
<dbReference type="InterPro" id="IPR042320">
    <property type="entry name" value="MMS22-like"/>
</dbReference>
<dbReference type="InterPro" id="IPR029425">
    <property type="entry name" value="MMS22L_N"/>
</dbReference>
<dbReference type="Pfam" id="PF14910">
    <property type="entry name" value="MMS22L_N"/>
    <property type="match status" value="1"/>
</dbReference>
<reference evidence="14" key="1">
    <citation type="submission" date="2025-08" db="UniProtKB">
        <authorList>
            <consortium name="RefSeq"/>
        </authorList>
    </citation>
    <scope>IDENTIFICATION</scope>
    <source>
        <tissue evidence="14">Total insect</tissue>
    </source>
</reference>
<keyword evidence="5" id="KW-0158">Chromosome</keyword>
<dbReference type="GO" id="GO:0000724">
    <property type="term" value="P:double-strand break repair via homologous recombination"/>
    <property type="evidence" value="ECO:0007669"/>
    <property type="project" value="InterPro"/>
</dbReference>
<sequence length="1151" mass="131689">MEIMTPPISPTHETTSTSNYLRERGNIGFHCVSDAEKKASFDPRGFIMSGAITNPSSLHSKKSSFVTVFNQEFDMDTSKDELKRLFRVCWNKLCLIDSTQKMGTYGFTSDTSTLATVNLDEVRQDLREFFAMLHLFVESQGESEDKSWILKETLPTLLKGLDLLRNQIGSLNDLPNYVLSHSQVKNSPGHHLFHCHLEARWLHISVLWALSECLKSTSIFEATEIAAMLQPYSAEQSIENLLQSTIRFCIIDLVEIAVLKFNKLNQDRIVHSSPFNCMCVKELWLLLRFITESLNDHDTKAFWKLLDECLQLVVKADADIPSKKGWRPLQTKKFQKIACLEPGLFALWLLRDIGEVYMYSSDGFLSPIRPEMDKGQGIVKCVLNDLMGSNDLEEPQRRTLIYLMKGFLVDPWKTKPEPIMMLWDGFSRKLDCAFQLPGAPASSFVVPSETIEDILSSVEFDRPSNKPRVQLNSFELFLSLLATYLAQDKNVWKAKICGRFFSKLSEKKINSLSEMGLFHLTQIFLSIALATEEVEELGHRFFSLVSFSETDKKRNQMIMKAKLCFVFLLVKNGKELSPLAGPLTNTIDSLIARNQNPVVQVFISNLECLIKNTDVLPSDLHILFGPWVKRFLQQNNQDSTTLRSLLNLMIDVMQKLQVYMDCNNIVGGGMQKLVERLHENLLPYLKDQKSHDWEIADLAFQFTLISLEFSSSSTKESFQNLVHLFTTNDNSKLVKRYLDRLLSCRKITNIIDTNESLQILFVQAWVRCCVCSNVGQDRETEVMQKIFSMPVLKNTFNLPHDNFVTVSDPLLYLVEAMGKTSSSHKKMIVTILEPLRQMMPLIKSSLFPTKAKDSSWVPGRQPFLDTESIERSYVVLGTLVAECPSFIYEKNNASNFLVTLVNYLILHPNVFNMDVRLPLPMENGLRKSLFSFIKGLFKLDPKREKCIERFIKNIIMVYVPRYLDPFKKIWDEPEDMPAAIYIIQSVCETFLKVDKNNVPHKYYCQGLTLMNSLIQRNGCDEILIGLLINNVLPSCLYVVAKVTDMSAGNNRRPETEKTLGLIFDTEVFRTSTSLREQATNVLNQQSRQFLSFHANLFMRMLLFLMKVSKPLVKSFYPTLEANVRDVISKRGSGNDKNLETFLAKVKEGLQV</sequence>
<dbReference type="OrthoDB" id="8193282at2759"/>
<dbReference type="RefSeq" id="XP_034230774.1">
    <property type="nucleotide sequence ID" value="XM_034374883.1"/>
</dbReference>
<evidence type="ECO:0000256" key="7">
    <source>
        <dbReference type="ARBA" id="ARBA00022853"/>
    </source>
</evidence>
<dbReference type="InParanoid" id="A0A6P8ZGV7"/>
<evidence type="ECO:0000256" key="4">
    <source>
        <dbReference type="ARBA" id="ARBA00021061"/>
    </source>
</evidence>
<evidence type="ECO:0000256" key="1">
    <source>
        <dbReference type="ARBA" id="ARBA00004123"/>
    </source>
</evidence>
<dbReference type="Pfam" id="PF14911">
    <property type="entry name" value="MMS22L_C"/>
    <property type="match status" value="1"/>
</dbReference>
<evidence type="ECO:0000256" key="2">
    <source>
        <dbReference type="ARBA" id="ARBA00004286"/>
    </source>
</evidence>
<organism evidence="14">
    <name type="scientific">Thrips palmi</name>
    <name type="common">Melon thrips</name>
    <dbReference type="NCBI Taxonomy" id="161013"/>
    <lineage>
        <taxon>Eukaryota</taxon>
        <taxon>Metazoa</taxon>
        <taxon>Ecdysozoa</taxon>
        <taxon>Arthropoda</taxon>
        <taxon>Hexapoda</taxon>
        <taxon>Insecta</taxon>
        <taxon>Pterygota</taxon>
        <taxon>Neoptera</taxon>
        <taxon>Paraneoptera</taxon>
        <taxon>Thysanoptera</taxon>
        <taxon>Terebrantia</taxon>
        <taxon>Thripoidea</taxon>
        <taxon>Thripidae</taxon>
        <taxon>Thrips</taxon>
    </lineage>
</organism>
<dbReference type="FunCoup" id="A0A6P8ZGV7">
    <property type="interactions" value="46"/>
</dbReference>